<protein>
    <submittedName>
        <fullName evidence="1">LlaJI family restriction endonuclease</fullName>
    </submittedName>
</protein>
<dbReference type="EMBL" id="QXRZ01000009">
    <property type="protein sequence ID" value="RIL41641.1"/>
    <property type="molecule type" value="Genomic_DNA"/>
</dbReference>
<organism evidence="1 2">
    <name type="scientific">Staphylococcus gallinarum</name>
    <dbReference type="NCBI Taxonomy" id="1293"/>
    <lineage>
        <taxon>Bacteria</taxon>
        <taxon>Bacillati</taxon>
        <taxon>Bacillota</taxon>
        <taxon>Bacilli</taxon>
        <taxon>Bacillales</taxon>
        <taxon>Staphylococcaceae</taxon>
        <taxon>Staphylococcus</taxon>
    </lineage>
</organism>
<keyword evidence="1" id="KW-0540">Nuclease</keyword>
<keyword evidence="1" id="KW-0378">Hydrolase</keyword>
<sequence length="473" mass="54880">MDLVIKMQTLFFKEGKPYKIEELMNSFKLDYIRANELIEKFLSSGVMRISKNYSDLELLLSDISTDNDKLDIEKEVFYFFKYVGAIQITGNYCILIYPKYMSIDSIKNDVIKNFDKFKQLMDVIDKYENKKLQKVAIASDIFDNDDEMLGIKLSILKDYYENGLYSKEQEEIILNGDGKVLWNYTVSRNDAYILNNIPFYLDVYTLENTHEENNLVQLMHRAIITNISMELDVLLDILDFEKVYLSDFTLEELGTNEMLLNILEIELNNQFITVRQDIIKKLIAYLSNISNNSNGNVTLAGTRAFNLVWEDVCSEVYGNNLDNTFEELNLIVPSPEMSKDTLKSFVEKPMWKVRDQAPFVSGSPLKLDVLSINSSSINIYDAKYYNISFYEKKVVGQPGINDITKQYLYELAFEKIISLNQLTVKNQFIMPKDDFVEDGKVVAHVQLDMFSSWGLEPIGIVLRDCQTMFNDYL</sequence>
<keyword evidence="1" id="KW-0255">Endonuclease</keyword>
<evidence type="ECO:0000313" key="1">
    <source>
        <dbReference type="EMBL" id="RIL41641.1"/>
    </source>
</evidence>
<dbReference type="Pfam" id="PF09563">
    <property type="entry name" value="RE_LlaJI"/>
    <property type="match status" value="1"/>
</dbReference>
<proteinExistence type="predicted"/>
<dbReference type="RefSeq" id="WP_119480256.1">
    <property type="nucleotide sequence ID" value="NZ_JANILE010000002.1"/>
</dbReference>
<accession>A0A3A0H487</accession>
<dbReference type="InterPro" id="IPR018579">
    <property type="entry name" value="Restrct_endonuc_II_LlaJI"/>
</dbReference>
<dbReference type="Proteomes" id="UP000283576">
    <property type="component" value="Unassembled WGS sequence"/>
</dbReference>
<gene>
    <name evidence="1" type="ORF">BUZ01_11970</name>
</gene>
<name>A0A3A0H487_STAGA</name>
<dbReference type="AlphaFoldDB" id="A0A3A0H487"/>
<dbReference type="GO" id="GO:0004519">
    <property type="term" value="F:endonuclease activity"/>
    <property type="evidence" value="ECO:0007669"/>
    <property type="project" value="UniProtKB-KW"/>
</dbReference>
<comment type="caution">
    <text evidence="1">The sequence shown here is derived from an EMBL/GenBank/DDBJ whole genome shotgun (WGS) entry which is preliminary data.</text>
</comment>
<evidence type="ECO:0000313" key="2">
    <source>
        <dbReference type="Proteomes" id="UP000283576"/>
    </source>
</evidence>
<reference evidence="1 2" key="1">
    <citation type="journal article" date="2016" name="Front. Microbiol.">
        <title>Comprehensive Phylogenetic Analysis of Bovine Non-aureus Staphylococci Species Based on Whole-Genome Sequencing.</title>
        <authorList>
            <person name="Naushad S."/>
            <person name="Barkema H.W."/>
            <person name="Luby C."/>
            <person name="Condas L.A."/>
            <person name="Nobrega D.B."/>
            <person name="Carson D.A."/>
            <person name="De Buck J."/>
        </authorList>
    </citation>
    <scope>NUCLEOTIDE SEQUENCE [LARGE SCALE GENOMIC DNA]</scope>
    <source>
        <strain evidence="1 2">SNUC 1388</strain>
    </source>
</reference>